<feature type="transmembrane region" description="Helical" evidence="13">
    <location>
        <begin position="3841"/>
        <end position="3865"/>
    </location>
</feature>
<feature type="transmembrane region" description="Helical" evidence="13">
    <location>
        <begin position="376"/>
        <end position="400"/>
    </location>
</feature>
<feature type="domain" description="Ionotropic glutamate receptor L-glutamate and glycine-binding" evidence="15">
    <location>
        <begin position="3135"/>
        <end position="3192"/>
    </location>
</feature>
<feature type="transmembrane region" description="Helical" evidence="13">
    <location>
        <begin position="3307"/>
        <end position="3331"/>
    </location>
</feature>
<feature type="transmembrane region" description="Helical" evidence="13">
    <location>
        <begin position="895"/>
        <end position="919"/>
    </location>
</feature>
<feature type="transmembrane region" description="Helical" evidence="13">
    <location>
        <begin position="2249"/>
        <end position="2267"/>
    </location>
</feature>
<dbReference type="Proteomes" id="UP001607303">
    <property type="component" value="Unassembled WGS sequence"/>
</dbReference>
<feature type="transmembrane region" description="Helical" evidence="13">
    <location>
        <begin position="3743"/>
        <end position="3761"/>
    </location>
</feature>
<gene>
    <name evidence="16" type="ORF">V1477_015796</name>
</gene>
<dbReference type="Gene3D" id="1.10.287.70">
    <property type="match status" value="10"/>
</dbReference>
<protein>
    <submittedName>
        <fullName evidence="16">Uncharacterized protein</fullName>
    </submittedName>
</protein>
<evidence type="ECO:0000256" key="6">
    <source>
        <dbReference type="ARBA" id="ARBA00022989"/>
    </source>
</evidence>
<sequence>MRSYELLSVGDEGVPLIIDVCKLYETKSIIFLYGESIKEMEMTTTIFKWTRALSRKGFTTSNLYFSQLHESSYYVKRIVRPHYIAVISNYEAINEFSLATNTFDMSFAAWLVLFIYKGRGFDYCHNPPGNIFHLRFNSEMLVLCGTENVLREWYSIDPNRTEINDLASWSLEKRITELVPDSLYERRHNLHGLTMRAVIVKDSPFVNINKNNELEGVFGRVLKELSVTLNFSLKIVSKVNEYGRWNPKENTWSGAIGEIYAGRADISISDFSMTSARLNVVDFTMPLVFSKNCIFIKEPNKFAIKWSSYFQTFSHSVWVAMFGVLVLAMIVLVFLKRKNGTDRNIGQLLSDNFLEIWGIFCQQGLADFPDRFSLRIAYFSIFLLAVVLSAAYSAALISFLTSVMQTLPFHSLEGFVEDGTYQFAVLRGTADYDIVANAKDPLAKKLMELMPEEKKLPITLKQGFNRICKNQKLALYTSIAKKEGIRFKIPCNVIPISAGRIESLAIILSKHNPFTEVINFHLQKFINNGMMNRLKDATFKKKLNFMLNHEPVHLSSVISLIFFILIEMEMTTMIFKWTRALSREGYMTSNLYFSELHESSYYVKRIVRPHYIALISNYEAINEFSLATNTFDMSFSAWLVLFIYKGHGFDYCHNPPGNIFHLRFDSEMLVRCGMENILREWYSINSNRTEIDDVATWSLDKRITKLVPDSLYERRCNLQGLIMRAVVVKDSSFINVKEDGQLDGTFGKILTELSVALNFSFDIVSKVAENGRLNTKDNTWSGAIGELYAGHADISITDFSMTSARLNAIDFTLPLVISKKCLYIKEPQLFAIKWSSYLLAFSNSIWIAISGVLIVVPILLIFLKTKNESSRNVGHALFDNFLDIWDFPHRSSLRIAYFSIFLLGVVLSAAYSAALISFLTSVIQTLPFHSLENFVEDGTYQFLVFSGSADYDTFTNGKDPLAKKLKKLMPEEKKLPITMVEGFEIICKNPKLALYTSEARKESINHKIPCNVVPVDAERLESLAIILSKQNPFTAVINFHLQKFINNGMMDRLKDRTFKRKYNFILNLQPVCINKMEMTTTAFKWTQALSREGFTTTNIYFSELNESSYYVNRIVRPHYIAFISNYNAVKEFSLATSNFNMSFAAWLVLFINKANDYNYCHSPPGNIFHLKFNSEMLVRCGTENILREWYSIDSNQTQIDDLATWSLEKGITKMVPDFLYKRRCNLKGYIMRAVIVKSSAMLSVKKDGELDGLLGRLLRELCLTLNFNFKIVSEVETFGRWNPKENTWSGAIGELYSGRADICFSGFSMTNARLNAVDFTFPLLSTRNYLYIQEPHIFSIKWSSYFLTFSRSVWVATFGILALATILLILLKVKIGTDRDIGHLLYDNFLDIWDFPHRSSLRIAYFSIFILAVVLSAAYSAALISYLTSGIRKLPFQSLESFVEDGTYQFSVAHDTAEYDLFANSGDPLAKKLMKLMLDEKKLPLNVLDGFLKICKNHKLAFYTSGFLKDSVGHNIPCNIVSVETGHVDTFSLVLSKHNQFTDVINFHEFSSATDTFDMSFAVWLVLFVYKGHDSDYCHNPPDNIFHLRFDSHLMVRCGTDTILREWYSIKTNQTEIRDLATLNLKKGITKIISNSLYDRNYNLQGLTMRAVLVKASPFVYINEAGELDGLLGRMLMEFSITLNFSFEIVSEIETYGTWNPENNTWSGAIGELYSGRGDISLSGFSMTNARLNAVDFTFPFVTSKFFLYIQEPEIFTIKWTSYFTFSRSIWITIFAVLILAWILLIFLKVKIRDDCSMGQLLSDNFLEVWGIFCQQGLKDFPERSSLRIAYFSIILLATILLATYSASLISYLTAGIHILPFNSLESFVQDNTYQLCVLRDSAEYDTFANSNGSLEKNLKKLMLDKEKLPISIPEGFVKVCNNHKLAILTSKIVKDILVRKSPCNIVSVDTGRLNAVGIILSKRNPFTNFINFHTFDMSYALWLILFVYNGNDPDYCHNPPGNIFHLKFNSEVLVLCGTENILREWYSINSNQTQIVDLATWSLEKGITKIVSGSLYQRRCDLQGLTMKAVLVKNSQFLYKNAFGELDGILSRMLRAICIAANFSIKIVSEVDLYGRWNSERNTWTGAIGELYTGHVDIGLPVFALTKNRLTAVDFSFPLLTSKTYLYIQEPGLFEIKWSSYFLTFSRLIWIAIFGILITASILLIFLKMKNKYVRNTGQLLSDNLLEIWGILCQQGLADIPDRFSLRIAYFSIFLLAVIISAAYSASMTSILTAGIQKLPFQSLETFVEDGTYQLIVIRDTAEYDVFVNSDDPLEKELMKFMLDEEKLPITMYEGFMNICKNHKLAIYTSSRIEDILIEKIPCEIVSIDTGRVEALGIILSKQNPFTGIINSHLKEYINNGMNNRIRDIVSEQESNDKIKHQPVYITSVIPLFFFILIEMEMKTTMFKLTRALSREGLSATSFYLSELHKSSYHVNRIVRPHYIAIIFNDNDINEFSIATSTLDMSFPVWLVLFIYNGNNSDYCHNPPGNIFHLRFDSEMLVRCNTENILREWYSIDIDSNRTEIDDLATWSIEKGITKIAPGSLYKRRYNLQGLSMRAVLVKSSSIIYINEVGELDGIFGRMLRELCVNLNFSFKIVSEVDTYGKWDSKNNTWTGAIGELYSGRADVSFSAFTMTKARLNAVDFTFPLVTSKVFLYIREPEIFEIKWSSYFLTFSRSIWIAIFAVLIVVPILLIFLKMKDRNDRSMGQLLSDNFLDVWAMFCQQGLADISDRVSLRIAYYSIFLLAVITSAAYSASMMSFLTIGIHNVPFRSLEDFVEDGTYQFSVYRDSADYDFFANSDEPLAKKLMKLMLDEEKLPITVLEALTNICKNHKLAIYSSNLERESELSKMPCNIVRIDTGRKKAFAIILSKNNPFTNVINFHLTTFINNGMNNRIKDMLPENDANDMIKHQSIYITSVISLFFFILIEMEITTMILKWTRTLSREGFLTSTFYFSDIHKSSYYISRIVRPQYIVIISNDNDMNEFSLASNTFEMTFAVWLILFIYNGDDSDYCHNPPGNIFHLRFDSEVLVRCGTENILREWYSINSNRTEIEDLATWSLEKGITKIVPGSLYERRYNLQGLTMRAALVKASSFVYLDESGEFQGLLSTILTTLCTTLNFKIKIVSEVVSYGRWHPEKNIWTGAIGEVYAGRADIALPVFALTQNRLSAVDFSFPLLTTKTYLYIQEPGLFEIKWSSYFLTFSRSIWMAILGILLLASILLIFLKIKDKNNRSVGQLLVDNFLDVWNIFCQRGVEDIPDRFSLRIAYFSIFFLAVIISAAYSASLTSFLTAGFRKLPFQSLETFVEDGTYELIVVRDTAEYDIFANSDDPLEKKLMKLMLDEEKLPLTLNEGFVDICKNHKLAIYTTTHVDDVRIDEMPCEIVPIETGRVEACAMVLSKRNQITNVINTQVKDYINKGMNNRIRDMISEKKSMNMAQHQPVHLISVISLFLFIFVGIILKMEMKTTMFKLTRALSREGLSTTSFYLSELHKSFYHANRIVRPYYIAIISNDNDINEFSLATSTLDMSFSMWLVLFIYNGHDPDYCHNPPGNIFHLRFDSEMLVRCNTENILREWYSIDIDSNRTEIEDLATWSIEKGITKIASDSLYERRYNLKGFTMRAVSIKTSPTIYINEIGELDGLLGRMLRELCVNLNFSFKVVSEVDSYGLWDPKENIWTGAIGELYSGRADVSFSAFSMTKARLNVVDFTFPLLASKISLYIREPDLFAFKWSSYFSTFSRSIWIAIFAVLIVVPILLIFFKIQYKNDRSMGQLLSDNFLNIWGIFCQQGLADFPNRSSLRIAYFSIILLATILSAAYSASFISFLTAGIHILPFHSLEGFVEDGTYKLSVLRDGSEYEMFANSNDPLEKKMMKLMLDEEELSANILEGFIKICEDPKLALYSSDLLRDAVFLQIPCKIVRLETGRVDRLAMVLSKDNPFTGVINFQLLKFINSGMNNRMKDLSSERKSSDMIQHQPIGINSVISLIFFILIEMEMKTTMSKLTRALSREGLSTTSFYFSELHKSFYHANRIVRPHYIAIISNDNDIYEFSFTTSTLDMSFPIWLVLFIYNGNHSDYCHNPPGNIFHLKFDSEMLVRCNTENILREWYSIDIDSNRTEIEDFATWSIEKGITKIAPDSLYERRYNLQGFTMRAVSLKTSPTIYMNGLGELDGLLGRMLRELCVTLNFSFKVVSKVDTYGKWDSKQNTWTGAIGELYSGRADISLSAFTMTKARLNIVDFTFPLSDSRFSLYIREPELFAFKWSSYFLTFSRSIWIAIFAVLIVVPILLIFFKIQNKNNRSMGQLLSDNFFDIWGIFCQQGLADFPNRSSLRIAYFSIILLATILSAAYSASFISFLTAGIHILPFHSLEDFVEDGTYKLSVYRDGAEYEMFANSNDPLEKKMMKLMLDEEELSANILEGFIKICEDPKLALYSSDLLRDAVFLEIPCKVVGVGTGRVDRTAMILSKNNPFTGVINFYLSKFINRGMNYRLKDLSSEKKFYDRIQHQPIEMEMKTTMFKLTRALSREGLSTTSFYFSELHKSSYHVNRIVRPHYIAIISNDNDIYEFSLATSTLDMSFPMWLVLFIYNGHHPDYCHNPPGNIFHLKFDSEMLVRCNTENILREWYSIDIDSNRTEIEDFATWSIEKGITKIAPDFLYERRYNLQGFTMRAVLVKTSLTIYINEIGELDGLLGRMLRELCVNLNFSFKVVSEVETYGRWNPEENRWTGAIGELNSGRADICFSGFSMTNARLNAVDFTFPLVDARIFLYIREPDLFAFKWSSYFSTFSRSIWIAIFAVLIVVPIVLIFFKIQYKNDRSMGQLLSDNFLNIWGIFCQQGLADFPNRSSLRIVYFSIILLATILSAAYSASFISFLTAGIHILPFHSLESFVEDGTYKLSVLRDGADYDLFANSNDPLEKEMMKLMLNHDELSTNVLDGFIQVCENPKLALYSTDILRDTVFLEIPCKIIGVDTGRVDRSSMILSKDNPFTDVINFHLLKFINSGMNNRLKDLSSKKEFYDRIQQQSIDLRFGTTVQSWARLFSRESIPFIGLHISDLSKMSSYRYKITRPLFVVVLFDDQSVEEFSKASRIFNMSFPAWYVIFLPGNYRHNYCHEKSRNLFNVRFNTEMLVTCPHDNIIREWYSLRDNQTETLDLAILKPEGAFSLLTNLSLHYRRKNMHGLVLKTVVVEGSPYIEVERNGTMSGLFGDVLTELSKIANFTLNTVKYVKEYGRWDEENKIWTGAVGEIAAGRADISISEFSLTNNRLDIIDYIIPIIVSPMHLYIKDPLLYDTKWTGYFKVFDLKVWIFIIVIISIAPSLVSILKMVDNPERGTHRIVSMILENYLEFWGIFCQQGLAEFPYRLSLRLAYFSTFLSAFVVFAAYSGTLISFLTNNFRILPFHSLEELVNDGTYQVIVYKGGSDYDMFAYGNDQLSKNMMKIMKKEKELPSTFLEGILQVCNEQRVTFLTSVEMELSLRIKNNNSLCNMVSINSGQIITLAMIMTKNSPFIDLINHYMNQLLYNGVINRLKIKNMKIMKYEGSTYESVSFQSVYPVFGLLKIGFAINIGFSRVIHRWICELSRDGFMSIGIEISNIRNTSYYENRIVRPLFVVFLTDEKSIKTFSNNTRNFDMSFAYWYVIFLPGYNQNDYCPIPKGNPFNVLFNTEMLVSCPKDRIMREWYSLWPNQTKVFELAKWEPNKKLTFLTELSLYERRNSLDGLVLPAVFVMNNPFIDIDGDGNLSGSCGKILIELSRLVNFSFAIVNNTVSNGRWNAKYNQWNGAVGELIENRAQISMSYVSMSSARLDVVDFTIPFILSSFSLYIKEPDALNIEWSNYFRAFSYKLWIALIILIFTTPILLVWMKITLNQSNYASLISESYLQIWGIFCQQGLVEFPQRSSLRLAYISLFLLALVVSSAYSASLISFLTNVVHRLPFVSLEEFVQDGTYKLITAKDSLEYDVFANSKQPLAKKVMSFMIAEERLPPTPLDGFFQLCNEHNIAMYVSTEVRNVLDPEIPCNIVHINLGHIDSVSLMWSKKNQFLSLINHHLFKFMRNGMIRQLNSQSNSNNKKCKKKIGLNAVQVWSIIPILSFLEIGVFLSLCVFIVEKLYFARNLQISTMLHSWSREISRQGILSTSIDFAELEKMRYYQISRPLFVIIISTWENLEEFSKVTKKIDVSLYIWFVLFVETPDNPLEKFCKNPIGNIFNLNFDTEMLILCYDEMILKEWYSIQGNDTITSNYAIWESRKKFSLITNMSLYTRRNDLFGKVLRVGWVKDSPFIGLKNNKLNMLLGEIVMELSKMINFTIEILEPVDAYGSWNKENETWSGVIGQLISGEADIGVAEFTVTTRRLEAVDFTLPFILSRNRLYMKEPSGASIQWSAYFKTFSFGIWTMLILVITTTPILLTVIKTKGSFSGSLLSENYIHVWGIYCQQGLAEFPTEPSLRLAFISIFVSAIIVSAAYSASLISFLTVTTGSLPFSSLDDFANARSYHLIVFGNSADYDMFLNAKDEVIIKMMTLMKPKRQLPTSLHDGFDQVCQEKVAFYTTEEMKKTINLYLPCKVNYIETGRSDSLAMTLPKDSPFKGIINYHLQKFIDNGIMNRLRGLFVIQPSLSKTSHSAVSLWGIAPILAVLSGGTILGIIILIMERTYYYFKIKKEFSKSDFKRLYNGFNVLKSPDIKQIDKNYILEKLNRAQKINEFKPSINYFP</sequence>
<dbReference type="Gene3D" id="3.40.190.10">
    <property type="entry name" value="Periplasmic binding protein-like II"/>
    <property type="match status" value="14"/>
</dbReference>
<dbReference type="InterPro" id="IPR001320">
    <property type="entry name" value="Iontro_rcpt_C"/>
</dbReference>
<reference evidence="16 17" key="1">
    <citation type="journal article" date="2024" name="Ann. Entomol. Soc. Am.">
        <title>Genomic analyses of the southern and eastern yellowjacket wasps (Hymenoptera: Vespidae) reveal evolutionary signatures of social life.</title>
        <authorList>
            <person name="Catto M.A."/>
            <person name="Caine P.B."/>
            <person name="Orr S.E."/>
            <person name="Hunt B.G."/>
            <person name="Goodisman M.A.D."/>
        </authorList>
    </citation>
    <scope>NUCLEOTIDE SEQUENCE [LARGE SCALE GENOMIC DNA]</scope>
    <source>
        <strain evidence="16">232</strain>
        <tissue evidence="16">Head and thorax</tissue>
    </source>
</reference>
<comment type="caution">
    <text evidence="16">The sequence shown here is derived from an EMBL/GenBank/DDBJ whole genome shotgun (WGS) entry which is preliminary data.</text>
</comment>
<evidence type="ECO:0000259" key="14">
    <source>
        <dbReference type="SMART" id="SM00079"/>
    </source>
</evidence>
<keyword evidence="6 13" id="KW-1133">Transmembrane helix</keyword>
<keyword evidence="10" id="KW-0325">Glycoprotein</keyword>
<evidence type="ECO:0000256" key="3">
    <source>
        <dbReference type="ARBA" id="ARBA00022448"/>
    </source>
</evidence>
<feature type="transmembrane region" description="Helical" evidence="13">
    <location>
        <begin position="6657"/>
        <end position="6682"/>
    </location>
</feature>
<dbReference type="GO" id="GO:0005886">
    <property type="term" value="C:plasma membrane"/>
    <property type="evidence" value="ECO:0007669"/>
    <property type="project" value="UniProtKB-SubCell"/>
</dbReference>
<evidence type="ECO:0000256" key="12">
    <source>
        <dbReference type="ARBA" id="ARBA00023303"/>
    </source>
</evidence>
<feature type="transmembrane region" description="Helical" evidence="13">
    <location>
        <begin position="5879"/>
        <end position="5898"/>
    </location>
</feature>
<organism evidence="16 17">
    <name type="scientific">Vespula maculifrons</name>
    <name type="common">Eastern yellow jacket</name>
    <name type="synonym">Wasp</name>
    <dbReference type="NCBI Taxonomy" id="7453"/>
    <lineage>
        <taxon>Eukaryota</taxon>
        <taxon>Metazoa</taxon>
        <taxon>Ecdysozoa</taxon>
        <taxon>Arthropoda</taxon>
        <taxon>Hexapoda</taxon>
        <taxon>Insecta</taxon>
        <taxon>Pterygota</taxon>
        <taxon>Neoptera</taxon>
        <taxon>Endopterygota</taxon>
        <taxon>Hymenoptera</taxon>
        <taxon>Apocrita</taxon>
        <taxon>Aculeata</taxon>
        <taxon>Vespoidea</taxon>
        <taxon>Vespidae</taxon>
        <taxon>Vespinae</taxon>
        <taxon>Vespula</taxon>
    </lineage>
</organism>
<keyword evidence="3" id="KW-0813">Transport</keyword>
<feature type="transmembrane region" description="Helical" evidence="13">
    <location>
        <begin position="6424"/>
        <end position="6444"/>
    </location>
</feature>
<feature type="transmembrane region" description="Helical" evidence="13">
    <location>
        <begin position="1829"/>
        <end position="1853"/>
    </location>
</feature>
<evidence type="ECO:0000256" key="4">
    <source>
        <dbReference type="ARBA" id="ARBA00022475"/>
    </source>
</evidence>
<dbReference type="GO" id="GO:0034220">
    <property type="term" value="P:monoatomic ion transmembrane transport"/>
    <property type="evidence" value="ECO:0007669"/>
    <property type="project" value="UniProtKB-KW"/>
</dbReference>
<keyword evidence="9" id="KW-0675">Receptor</keyword>
<feature type="transmembrane region" description="Helical" evidence="13">
    <location>
        <begin position="2719"/>
        <end position="2738"/>
    </location>
</feature>
<feature type="transmembrane region" description="Helical" evidence="13">
    <location>
        <begin position="5404"/>
        <end position="5428"/>
    </location>
</feature>
<feature type="transmembrane region" description="Helical" evidence="13">
    <location>
        <begin position="3483"/>
        <end position="3501"/>
    </location>
</feature>
<feature type="transmembrane region" description="Helical" evidence="13">
    <location>
        <begin position="2779"/>
        <end position="2803"/>
    </location>
</feature>
<feature type="transmembrane region" description="Helical" evidence="13">
    <location>
        <begin position="1770"/>
        <end position="1788"/>
    </location>
</feature>
<feature type="domain" description="Ionotropic glutamate receptor L-glutamate and glycine-binding" evidence="15">
    <location>
        <begin position="4709"/>
        <end position="4772"/>
    </location>
</feature>
<feature type="transmembrane region" description="Helical" evidence="13">
    <location>
        <begin position="5939"/>
        <end position="5962"/>
    </location>
</feature>
<keyword evidence="17" id="KW-1185">Reference proteome</keyword>
<evidence type="ECO:0000256" key="13">
    <source>
        <dbReference type="SAM" id="Phobius"/>
    </source>
</evidence>
<feature type="domain" description="Ionotropic glutamate receptor L-glutamate and glycine-binding" evidence="15">
    <location>
        <begin position="2077"/>
        <end position="2134"/>
    </location>
</feature>
<dbReference type="PANTHER" id="PTHR42643:SF24">
    <property type="entry name" value="IONOTROPIC RECEPTOR 60A"/>
    <property type="match status" value="1"/>
</dbReference>
<evidence type="ECO:0000256" key="9">
    <source>
        <dbReference type="ARBA" id="ARBA00023170"/>
    </source>
</evidence>
<keyword evidence="8 13" id="KW-0472">Membrane</keyword>
<feature type="domain" description="Ionotropic glutamate receptor L-glutamate and glycine-binding" evidence="15">
    <location>
        <begin position="732"/>
        <end position="789"/>
    </location>
</feature>
<comment type="subcellular location">
    <subcellularLocation>
        <location evidence="1">Cell membrane</location>
        <topology evidence="1">Multi-pass membrane protein</topology>
    </subcellularLocation>
</comment>
<dbReference type="Pfam" id="PF10613">
    <property type="entry name" value="Lig_chan-Glu_bd"/>
    <property type="match status" value="13"/>
</dbReference>
<dbReference type="Pfam" id="PF00060">
    <property type="entry name" value="Lig_chan"/>
    <property type="match status" value="11"/>
</dbReference>
<feature type="transmembrane region" description="Helical" evidence="13">
    <location>
        <begin position="4371"/>
        <end position="4395"/>
    </location>
</feature>
<dbReference type="SMART" id="SM00918">
    <property type="entry name" value="Lig_chan-Glu_bd"/>
    <property type="match status" value="13"/>
</dbReference>
<dbReference type="GO" id="GO:0050906">
    <property type="term" value="P:detection of stimulus involved in sensory perception"/>
    <property type="evidence" value="ECO:0007669"/>
    <property type="project" value="UniProtKB-ARBA"/>
</dbReference>
<feature type="transmembrane region" description="Helical" evidence="13">
    <location>
        <begin position="6118"/>
        <end position="6141"/>
    </location>
</feature>
<dbReference type="EMBL" id="JAYRBN010000091">
    <property type="protein sequence ID" value="KAL2729985.1"/>
    <property type="molecule type" value="Genomic_DNA"/>
</dbReference>
<feature type="transmembrane region" description="Helical" evidence="13">
    <location>
        <begin position="6482"/>
        <end position="6508"/>
    </location>
</feature>
<feature type="domain" description="Ionotropic glutamate receptor L-glutamate and glycine-binding" evidence="15">
    <location>
        <begin position="3669"/>
        <end position="3726"/>
    </location>
</feature>
<dbReference type="SUPFAM" id="SSF53850">
    <property type="entry name" value="Periplasmic binding protein-like II"/>
    <property type="match status" value="13"/>
</dbReference>
<evidence type="ECO:0000256" key="7">
    <source>
        <dbReference type="ARBA" id="ARBA00023065"/>
    </source>
</evidence>
<evidence type="ECO:0000256" key="11">
    <source>
        <dbReference type="ARBA" id="ARBA00023286"/>
    </source>
</evidence>
<feature type="transmembrane region" description="Helical" evidence="13">
    <location>
        <begin position="3247"/>
        <end position="3266"/>
    </location>
</feature>
<feature type="transmembrane region" description="Helical" evidence="13">
    <location>
        <begin position="1353"/>
        <end position="1371"/>
    </location>
</feature>
<feature type="transmembrane region" description="Helical" evidence="13">
    <location>
        <begin position="4828"/>
        <end position="4846"/>
    </location>
</feature>
<feature type="domain" description="Ionotropic glutamate receptor C-terminal" evidence="14">
    <location>
        <begin position="6304"/>
        <end position="6641"/>
    </location>
</feature>
<accession>A0ABD2BBA1</accession>
<feature type="domain" description="Ionotropic glutamate receptor L-glutamate and glycine-binding" evidence="15">
    <location>
        <begin position="5767"/>
        <end position="5824"/>
    </location>
</feature>
<feature type="transmembrane region" description="Helical" evidence="13">
    <location>
        <begin position="4887"/>
        <end position="4911"/>
    </location>
</feature>
<feature type="transmembrane region" description="Helical" evidence="13">
    <location>
        <begin position="5342"/>
        <end position="5360"/>
    </location>
</feature>
<feature type="transmembrane region" description="Helical" evidence="13">
    <location>
        <begin position="4312"/>
        <end position="4330"/>
    </location>
</feature>
<feature type="domain" description="Ionotropic glutamate receptor L-glutamate and glycine-binding" evidence="15">
    <location>
        <begin position="1658"/>
        <end position="1715"/>
    </location>
</feature>
<evidence type="ECO:0000256" key="1">
    <source>
        <dbReference type="ARBA" id="ARBA00004651"/>
    </source>
</evidence>
<evidence type="ECO:0000256" key="2">
    <source>
        <dbReference type="ARBA" id="ARBA00008685"/>
    </source>
</evidence>
<evidence type="ECO:0000256" key="8">
    <source>
        <dbReference type="ARBA" id="ARBA00023136"/>
    </source>
</evidence>
<feature type="domain" description="Ionotropic glutamate receptor L-glutamate and glycine-binding" evidence="15">
    <location>
        <begin position="5229"/>
        <end position="5286"/>
    </location>
</feature>
<keyword evidence="5 13" id="KW-0812">Transmembrane</keyword>
<feature type="domain" description="Ionotropic glutamate receptor L-glutamate and glycine-binding" evidence="15">
    <location>
        <begin position="6314"/>
        <end position="6370"/>
    </location>
</feature>
<dbReference type="PANTHER" id="PTHR42643">
    <property type="entry name" value="IONOTROPIC RECEPTOR 20A-RELATED"/>
    <property type="match status" value="1"/>
</dbReference>
<feature type="domain" description="Ionotropic glutamate receptor L-glutamate and glycine-binding" evidence="15">
    <location>
        <begin position="1240"/>
        <end position="1297"/>
    </location>
</feature>
<feature type="transmembrane region" description="Helical" evidence="13">
    <location>
        <begin position="317"/>
        <end position="335"/>
    </location>
</feature>
<feature type="transmembrane region" description="Helical" evidence="13">
    <location>
        <begin position="3781"/>
        <end position="3800"/>
    </location>
</feature>
<evidence type="ECO:0000256" key="5">
    <source>
        <dbReference type="ARBA" id="ARBA00022692"/>
    </source>
</evidence>
<feature type="domain" description="Ionotropic glutamate receptor L-glutamate and glycine-binding" evidence="15">
    <location>
        <begin position="4199"/>
        <end position="4256"/>
    </location>
</feature>
<keyword evidence="7" id="KW-0406">Ion transport</keyword>
<dbReference type="SMART" id="SM00079">
    <property type="entry name" value="PBPe"/>
    <property type="match status" value="1"/>
</dbReference>
<feature type="domain" description="Ionotropic glutamate receptor L-glutamate and glycine-binding" evidence="15">
    <location>
        <begin position="204"/>
        <end position="261"/>
    </location>
</feature>
<keyword evidence="11" id="KW-1071">Ligand-gated ion channel</keyword>
<dbReference type="InterPro" id="IPR052192">
    <property type="entry name" value="Insect_Ionotropic_Sensory_Rcpt"/>
</dbReference>
<dbReference type="InterPro" id="IPR019594">
    <property type="entry name" value="Glu/Gly-bd"/>
</dbReference>
<feature type="domain" description="Ionotropic glutamate receptor L-glutamate and glycine-binding" evidence="15">
    <location>
        <begin position="2607"/>
        <end position="2664"/>
    </location>
</feature>
<feature type="transmembrane region" description="Helical" evidence="13">
    <location>
        <begin position="1403"/>
        <end position="1427"/>
    </location>
</feature>
<name>A0ABD2BBA1_VESMC</name>
<evidence type="ECO:0000256" key="10">
    <source>
        <dbReference type="ARBA" id="ARBA00023180"/>
    </source>
</evidence>
<keyword evidence="12" id="KW-0407">Ion channel</keyword>
<evidence type="ECO:0000313" key="17">
    <source>
        <dbReference type="Proteomes" id="UP001607303"/>
    </source>
</evidence>
<keyword evidence="4" id="KW-1003">Cell membrane</keyword>
<comment type="similarity">
    <text evidence="2">Belongs to the glutamate-gated ion channel (TC 1.A.10.1) family.</text>
</comment>
<evidence type="ECO:0000259" key="15">
    <source>
        <dbReference type="SMART" id="SM00918"/>
    </source>
</evidence>
<feature type="transmembrane region" description="Helical" evidence="13">
    <location>
        <begin position="2189"/>
        <end position="2208"/>
    </location>
</feature>
<feature type="transmembrane region" description="Helical" evidence="13">
    <location>
        <begin position="837"/>
        <end position="863"/>
    </location>
</feature>
<proteinExistence type="inferred from homology"/>
<evidence type="ECO:0000313" key="16">
    <source>
        <dbReference type="EMBL" id="KAL2729985.1"/>
    </source>
</evidence>